<name>T1JJ38_STRMM</name>
<accession>T1JJ38</accession>
<dbReference type="GO" id="GO:0016020">
    <property type="term" value="C:membrane"/>
    <property type="evidence" value="ECO:0007669"/>
    <property type="project" value="InterPro"/>
</dbReference>
<sequence>MKTAAACWWCCSYWTALFLLPWCASAYRPKSLNISSMLDSVLRHYDKRVRPNYGGSQSNIASNGDKRAKLLCPVVLDIQIQFHISGAETSPPVEVAITMYILGFSSVSEIDMDFTIDFYFRQFWSDERLMVASPDWDSQLSVGADVINQIWIPDTFFVNEKKAYFHNATTPNSFLRIGSDGRIIRSM</sequence>
<dbReference type="EnsemblMetazoa" id="SMAR013869-RA">
    <property type="protein sequence ID" value="SMAR013869-PA"/>
    <property type="gene ID" value="SMAR013869"/>
</dbReference>
<feature type="chain" id="PRO_5004579706" description="Neurotransmitter-gated ion-channel ligand-binding domain-containing protein" evidence="1">
    <location>
        <begin position="27"/>
        <end position="187"/>
    </location>
</feature>
<dbReference type="GO" id="GO:0004888">
    <property type="term" value="F:transmembrane signaling receptor activity"/>
    <property type="evidence" value="ECO:0007669"/>
    <property type="project" value="InterPro"/>
</dbReference>
<dbReference type="Gene3D" id="2.70.170.10">
    <property type="entry name" value="Neurotransmitter-gated ion-channel ligand-binding domain"/>
    <property type="match status" value="1"/>
</dbReference>
<dbReference type="AlphaFoldDB" id="T1JJ38"/>
<dbReference type="PANTHER" id="PTHR18945">
    <property type="entry name" value="NEUROTRANSMITTER GATED ION CHANNEL"/>
    <property type="match status" value="1"/>
</dbReference>
<evidence type="ECO:0000259" key="2">
    <source>
        <dbReference type="Pfam" id="PF02931"/>
    </source>
</evidence>
<dbReference type="PhylomeDB" id="T1JJ38"/>
<evidence type="ECO:0000313" key="4">
    <source>
        <dbReference type="Proteomes" id="UP000014500"/>
    </source>
</evidence>
<keyword evidence="4" id="KW-1185">Reference proteome</keyword>
<dbReference type="STRING" id="126957.T1JJ38"/>
<dbReference type="EMBL" id="JH431718">
    <property type="status" value="NOT_ANNOTATED_CDS"/>
    <property type="molecule type" value="Genomic_DNA"/>
</dbReference>
<dbReference type="InterPro" id="IPR006201">
    <property type="entry name" value="Neur_channel"/>
</dbReference>
<dbReference type="OMA" id="VINQIWI"/>
<dbReference type="HOGENOM" id="CLU_1451172_0_0_1"/>
<reference evidence="4" key="1">
    <citation type="submission" date="2011-05" db="EMBL/GenBank/DDBJ databases">
        <authorList>
            <person name="Richards S.R."/>
            <person name="Qu J."/>
            <person name="Jiang H."/>
            <person name="Jhangiani S.N."/>
            <person name="Agravi P."/>
            <person name="Goodspeed R."/>
            <person name="Gross S."/>
            <person name="Mandapat C."/>
            <person name="Jackson L."/>
            <person name="Mathew T."/>
            <person name="Pu L."/>
            <person name="Thornton R."/>
            <person name="Saada N."/>
            <person name="Wilczek-Boney K.B."/>
            <person name="Lee S."/>
            <person name="Kovar C."/>
            <person name="Wu Y."/>
            <person name="Scherer S.E."/>
            <person name="Worley K.C."/>
            <person name="Muzny D.M."/>
            <person name="Gibbs R."/>
        </authorList>
    </citation>
    <scope>NUCLEOTIDE SEQUENCE</scope>
    <source>
        <strain evidence="4">Brora</strain>
    </source>
</reference>
<dbReference type="Pfam" id="PF02931">
    <property type="entry name" value="Neur_chan_LBD"/>
    <property type="match status" value="1"/>
</dbReference>
<dbReference type="SUPFAM" id="SSF63712">
    <property type="entry name" value="Nicotinic receptor ligand binding domain-like"/>
    <property type="match status" value="1"/>
</dbReference>
<protein>
    <recommendedName>
        <fullName evidence="2">Neurotransmitter-gated ion-channel ligand-binding domain-containing protein</fullName>
    </recommendedName>
</protein>
<reference evidence="3" key="2">
    <citation type="submission" date="2015-02" db="UniProtKB">
        <authorList>
            <consortium name="EnsemblMetazoa"/>
        </authorList>
    </citation>
    <scope>IDENTIFICATION</scope>
</reference>
<feature type="domain" description="Neurotransmitter-gated ion-channel ligand-binding" evidence="2">
    <location>
        <begin position="88"/>
        <end position="185"/>
    </location>
</feature>
<dbReference type="InterPro" id="IPR036734">
    <property type="entry name" value="Neur_chan_lig-bd_sf"/>
</dbReference>
<evidence type="ECO:0000256" key="1">
    <source>
        <dbReference type="SAM" id="SignalP"/>
    </source>
</evidence>
<dbReference type="Proteomes" id="UP000014500">
    <property type="component" value="Unassembled WGS sequence"/>
</dbReference>
<dbReference type="GO" id="GO:0005230">
    <property type="term" value="F:extracellular ligand-gated monoatomic ion channel activity"/>
    <property type="evidence" value="ECO:0007669"/>
    <property type="project" value="InterPro"/>
</dbReference>
<organism evidence="3 4">
    <name type="scientific">Strigamia maritima</name>
    <name type="common">European centipede</name>
    <name type="synonym">Geophilus maritimus</name>
    <dbReference type="NCBI Taxonomy" id="126957"/>
    <lineage>
        <taxon>Eukaryota</taxon>
        <taxon>Metazoa</taxon>
        <taxon>Ecdysozoa</taxon>
        <taxon>Arthropoda</taxon>
        <taxon>Myriapoda</taxon>
        <taxon>Chilopoda</taxon>
        <taxon>Pleurostigmophora</taxon>
        <taxon>Geophilomorpha</taxon>
        <taxon>Linotaeniidae</taxon>
        <taxon>Strigamia</taxon>
    </lineage>
</organism>
<dbReference type="eggNOG" id="KOG3643">
    <property type="taxonomic scope" value="Eukaryota"/>
</dbReference>
<evidence type="ECO:0000313" key="3">
    <source>
        <dbReference type="EnsemblMetazoa" id="SMAR013869-PA"/>
    </source>
</evidence>
<dbReference type="InterPro" id="IPR006202">
    <property type="entry name" value="Neur_chan_lig-bd"/>
</dbReference>
<proteinExistence type="predicted"/>
<feature type="signal peptide" evidence="1">
    <location>
        <begin position="1"/>
        <end position="26"/>
    </location>
</feature>
<keyword evidence="1" id="KW-0732">Signal</keyword>